<sequence length="52" mass="5950">MRKYTKHKRTRISAHDSGQIGIAEKITSILPNGHFGVHLIVLQMNLHAKKHH</sequence>
<dbReference type="Proteomes" id="UP000002634">
    <property type="component" value="Chromosome"/>
</dbReference>
<organism evidence="1 2">
    <name type="scientific">Edwardsiella piscicida</name>
    <dbReference type="NCBI Taxonomy" id="1263550"/>
    <lineage>
        <taxon>Bacteria</taxon>
        <taxon>Pseudomonadati</taxon>
        <taxon>Pseudomonadota</taxon>
        <taxon>Gammaproteobacteria</taxon>
        <taxon>Enterobacterales</taxon>
        <taxon>Hafniaceae</taxon>
        <taxon>Edwardsiella</taxon>
    </lineage>
</organism>
<name>A0AAU8P773_EDWPI</name>
<accession>A0AAU8P773</accession>
<proteinExistence type="predicted"/>
<dbReference type="KEGG" id="etr:ETAE_2676"/>
<evidence type="ECO:0000313" key="1">
    <source>
        <dbReference type="EMBL" id="ACY85511.1"/>
    </source>
</evidence>
<protein>
    <submittedName>
        <fullName evidence="1">Uncharacterized protein</fullName>
    </submittedName>
</protein>
<dbReference type="EMBL" id="CP001135">
    <property type="protein sequence ID" value="ACY85511.1"/>
    <property type="molecule type" value="Genomic_DNA"/>
</dbReference>
<gene>
    <name evidence="1" type="ordered locus">ETAE_2676</name>
</gene>
<evidence type="ECO:0000313" key="2">
    <source>
        <dbReference type="Proteomes" id="UP000002634"/>
    </source>
</evidence>
<dbReference type="AlphaFoldDB" id="A0AAU8P773"/>
<reference evidence="1 2" key="1">
    <citation type="journal article" date="2009" name="PLoS ONE">
        <title>Genome sequence of the versatile fish pathogen Edwardsiella tarda provides insights into its adaptation to broad host ranges and intracellular niches.</title>
        <authorList>
            <person name="Wang Q."/>
            <person name="Yang M."/>
            <person name="Xiao J."/>
            <person name="Wu H."/>
            <person name="Wang X."/>
            <person name="Lv Y."/>
            <person name="Xu L."/>
            <person name="Zheng H."/>
            <person name="Wang S."/>
            <person name="Zhao G."/>
            <person name="Liu Q."/>
            <person name="Zhang Y."/>
        </authorList>
    </citation>
    <scope>NUCLEOTIDE SEQUENCE [LARGE SCALE GENOMIC DNA]</scope>
    <source>
        <strain evidence="2">EIB202 / CCTCC M208068</strain>
    </source>
</reference>
<keyword evidence="2" id="KW-1185">Reference proteome</keyword>